<feature type="compositionally biased region" description="Pro residues" evidence="2">
    <location>
        <begin position="200"/>
        <end position="209"/>
    </location>
</feature>
<dbReference type="Gene3D" id="4.10.240.10">
    <property type="entry name" value="Zn(2)-C6 fungal-type DNA-binding domain"/>
    <property type="match status" value="1"/>
</dbReference>
<dbReference type="Proteomes" id="UP001301769">
    <property type="component" value="Unassembled WGS sequence"/>
</dbReference>
<keyword evidence="5" id="KW-1185">Reference proteome</keyword>
<dbReference type="InterPro" id="IPR036864">
    <property type="entry name" value="Zn2-C6_fun-type_DNA-bd_sf"/>
</dbReference>
<feature type="region of interest" description="Disordered" evidence="2">
    <location>
        <begin position="55"/>
        <end position="86"/>
    </location>
</feature>
<dbReference type="PROSITE" id="PS50048">
    <property type="entry name" value="ZN2_CY6_FUNGAL_2"/>
    <property type="match status" value="1"/>
</dbReference>
<feature type="domain" description="Zn(2)-C6 fungal-type" evidence="3">
    <location>
        <begin position="23"/>
        <end position="53"/>
    </location>
</feature>
<dbReference type="SUPFAM" id="SSF57701">
    <property type="entry name" value="Zn2/Cys6 DNA-binding domain"/>
    <property type="match status" value="1"/>
</dbReference>
<feature type="region of interest" description="Disordered" evidence="2">
    <location>
        <begin position="192"/>
        <end position="265"/>
    </location>
</feature>
<feature type="region of interest" description="Disordered" evidence="2">
    <location>
        <begin position="1"/>
        <end position="22"/>
    </location>
</feature>
<keyword evidence="1" id="KW-0539">Nucleus</keyword>
<name>A0AAN6YIA1_9PEZI</name>
<protein>
    <recommendedName>
        <fullName evidence="3">Zn(2)-C6 fungal-type domain-containing protein</fullName>
    </recommendedName>
</protein>
<organism evidence="4 5">
    <name type="scientific">Rhypophila decipiens</name>
    <dbReference type="NCBI Taxonomy" id="261697"/>
    <lineage>
        <taxon>Eukaryota</taxon>
        <taxon>Fungi</taxon>
        <taxon>Dikarya</taxon>
        <taxon>Ascomycota</taxon>
        <taxon>Pezizomycotina</taxon>
        <taxon>Sordariomycetes</taxon>
        <taxon>Sordariomycetidae</taxon>
        <taxon>Sordariales</taxon>
        <taxon>Naviculisporaceae</taxon>
        <taxon>Rhypophila</taxon>
    </lineage>
</organism>
<dbReference type="GO" id="GO:0000981">
    <property type="term" value="F:DNA-binding transcription factor activity, RNA polymerase II-specific"/>
    <property type="evidence" value="ECO:0007669"/>
    <property type="project" value="InterPro"/>
</dbReference>
<evidence type="ECO:0000259" key="3">
    <source>
        <dbReference type="PROSITE" id="PS50048"/>
    </source>
</evidence>
<dbReference type="GO" id="GO:0008270">
    <property type="term" value="F:zinc ion binding"/>
    <property type="evidence" value="ECO:0007669"/>
    <property type="project" value="InterPro"/>
</dbReference>
<dbReference type="CDD" id="cd00067">
    <property type="entry name" value="GAL4"/>
    <property type="match status" value="1"/>
</dbReference>
<comment type="caution">
    <text evidence="4">The sequence shown here is derived from an EMBL/GenBank/DDBJ whole genome shotgun (WGS) entry which is preliminary data.</text>
</comment>
<evidence type="ECO:0000256" key="1">
    <source>
        <dbReference type="ARBA" id="ARBA00023242"/>
    </source>
</evidence>
<reference evidence="4" key="2">
    <citation type="submission" date="2023-05" db="EMBL/GenBank/DDBJ databases">
        <authorList>
            <consortium name="Lawrence Berkeley National Laboratory"/>
            <person name="Steindorff A."/>
            <person name="Hensen N."/>
            <person name="Bonometti L."/>
            <person name="Westerberg I."/>
            <person name="Brannstrom I.O."/>
            <person name="Guillou S."/>
            <person name="Cros-Aarteil S."/>
            <person name="Calhoun S."/>
            <person name="Haridas S."/>
            <person name="Kuo A."/>
            <person name="Mondo S."/>
            <person name="Pangilinan J."/>
            <person name="Riley R."/>
            <person name="Labutti K."/>
            <person name="Andreopoulos B."/>
            <person name="Lipzen A."/>
            <person name="Chen C."/>
            <person name="Yanf M."/>
            <person name="Daum C."/>
            <person name="Ng V."/>
            <person name="Clum A."/>
            <person name="Ohm R."/>
            <person name="Martin F."/>
            <person name="Silar P."/>
            <person name="Natvig D."/>
            <person name="Lalanne C."/>
            <person name="Gautier V."/>
            <person name="Ament-Velasquez S.L."/>
            <person name="Kruys A."/>
            <person name="Hutchinson M.I."/>
            <person name="Powell A.J."/>
            <person name="Barry K."/>
            <person name="Miller A.N."/>
            <person name="Grigoriev I.V."/>
            <person name="Debuchy R."/>
            <person name="Gladieux P."/>
            <person name="Thoren M.H."/>
            <person name="Johannesson H."/>
        </authorList>
    </citation>
    <scope>NUCLEOTIDE SEQUENCE</scope>
    <source>
        <strain evidence="4">PSN293</strain>
    </source>
</reference>
<dbReference type="InterPro" id="IPR001138">
    <property type="entry name" value="Zn2Cys6_DnaBD"/>
</dbReference>
<evidence type="ECO:0000313" key="4">
    <source>
        <dbReference type="EMBL" id="KAK4218210.1"/>
    </source>
</evidence>
<sequence>MDSNAKNNGPKSTADADQPKRRACDECRARKLACSKEADGCSRCKREGIRCNYSLQKQMGRPRKRPRGETEPETEVDNDHQNSSDQRVQLHVPAPFVPPPELGLNSFDFDFTFDPDLAMDLDLSFLDMDNSNNLDFFDLMQTQAPTSLNVPVDEHLSQPNYLWNPDLKGAASVPEGPMDLLAASWPTGSLGSVNIDFNPGPQPAPPPQAPEFSPEGVAALITSSLSPERQEKTPGLSPDSSGSYASDPEPQDPESGPTLVATDTSSRPTECQCFSKLYLALDSLQHLPNDFESAMAVTRNASKTAYQTVTCPVCGDPPLDMHFRTEEHSTDYWLRPFQNIMMLGALLPSLSNAYVRILKMVDSEAAKAEAENRKMIFKLEQYGGVWGRAAEEHVTCSVSLHVEGLQLEPAMWRMTARALLKFDVYGYSKVDELAIPGVEDDRPFVQVGLKDIMNMMEERSKQRHELLDNLVAEGKLTIPSNTCYNHPSKRHIEGKPQCMVIIDIAKKSMADLVIP</sequence>
<proteinExistence type="predicted"/>
<dbReference type="SMART" id="SM00066">
    <property type="entry name" value="GAL4"/>
    <property type="match status" value="1"/>
</dbReference>
<evidence type="ECO:0000256" key="2">
    <source>
        <dbReference type="SAM" id="MobiDB-lite"/>
    </source>
</evidence>
<dbReference type="PROSITE" id="PS00463">
    <property type="entry name" value="ZN2_CY6_FUNGAL_1"/>
    <property type="match status" value="1"/>
</dbReference>
<dbReference type="EMBL" id="MU858054">
    <property type="protein sequence ID" value="KAK4218210.1"/>
    <property type="molecule type" value="Genomic_DNA"/>
</dbReference>
<feature type="compositionally biased region" description="Polar residues" evidence="2">
    <location>
        <begin position="1"/>
        <end position="11"/>
    </location>
</feature>
<evidence type="ECO:0000313" key="5">
    <source>
        <dbReference type="Proteomes" id="UP001301769"/>
    </source>
</evidence>
<accession>A0AAN6YIA1</accession>
<dbReference type="InterPro" id="IPR050797">
    <property type="entry name" value="Carb_Metab_Trans_Reg"/>
</dbReference>
<dbReference type="Pfam" id="PF00172">
    <property type="entry name" value="Zn_clus"/>
    <property type="match status" value="1"/>
</dbReference>
<gene>
    <name evidence="4" type="ORF">QBC37DRAFT_275446</name>
</gene>
<dbReference type="AlphaFoldDB" id="A0AAN6YIA1"/>
<reference evidence="4" key="1">
    <citation type="journal article" date="2023" name="Mol. Phylogenet. Evol.">
        <title>Genome-scale phylogeny and comparative genomics of the fungal order Sordariales.</title>
        <authorList>
            <person name="Hensen N."/>
            <person name="Bonometti L."/>
            <person name="Westerberg I."/>
            <person name="Brannstrom I.O."/>
            <person name="Guillou S."/>
            <person name="Cros-Aarteil S."/>
            <person name="Calhoun S."/>
            <person name="Haridas S."/>
            <person name="Kuo A."/>
            <person name="Mondo S."/>
            <person name="Pangilinan J."/>
            <person name="Riley R."/>
            <person name="LaButti K."/>
            <person name="Andreopoulos B."/>
            <person name="Lipzen A."/>
            <person name="Chen C."/>
            <person name="Yan M."/>
            <person name="Daum C."/>
            <person name="Ng V."/>
            <person name="Clum A."/>
            <person name="Steindorff A."/>
            <person name="Ohm R.A."/>
            <person name="Martin F."/>
            <person name="Silar P."/>
            <person name="Natvig D.O."/>
            <person name="Lalanne C."/>
            <person name="Gautier V."/>
            <person name="Ament-Velasquez S.L."/>
            <person name="Kruys A."/>
            <person name="Hutchinson M.I."/>
            <person name="Powell A.J."/>
            <person name="Barry K."/>
            <person name="Miller A.N."/>
            <person name="Grigoriev I.V."/>
            <person name="Debuchy R."/>
            <person name="Gladieux P."/>
            <person name="Hiltunen Thoren M."/>
            <person name="Johannesson H."/>
        </authorList>
    </citation>
    <scope>NUCLEOTIDE SEQUENCE</scope>
    <source>
        <strain evidence="4">PSN293</strain>
    </source>
</reference>
<dbReference type="PANTHER" id="PTHR31668">
    <property type="entry name" value="GLUCOSE TRANSPORT TRANSCRIPTION REGULATOR RGT1-RELATED-RELATED"/>
    <property type="match status" value="1"/>
</dbReference>